<protein>
    <recommendedName>
        <fullName evidence="22">Diacylglycerol kinase</fullName>
    </recommendedName>
</protein>
<feature type="binding site" evidence="18">
    <location>
        <position position="70"/>
    </location>
    <ligand>
        <name>a divalent metal cation</name>
        <dbReference type="ChEBI" id="CHEBI:60240"/>
    </ligand>
</feature>
<dbReference type="GO" id="GO:0046872">
    <property type="term" value="F:metal ion binding"/>
    <property type="evidence" value="ECO:0007669"/>
    <property type="project" value="UniProtKB-KW"/>
</dbReference>
<evidence type="ECO:0000256" key="13">
    <source>
        <dbReference type="ARBA" id="ARBA00023209"/>
    </source>
</evidence>
<evidence type="ECO:0000256" key="15">
    <source>
        <dbReference type="PIRSR" id="PIRSR600829-1"/>
    </source>
</evidence>
<feature type="transmembrane region" description="Helical" evidence="19">
    <location>
        <begin position="90"/>
        <end position="111"/>
    </location>
</feature>
<dbReference type="GO" id="GO:0008654">
    <property type="term" value="P:phospholipid biosynthetic process"/>
    <property type="evidence" value="ECO:0007669"/>
    <property type="project" value="UniProtKB-KW"/>
</dbReference>
<dbReference type="PANTHER" id="PTHR34299">
    <property type="entry name" value="DIACYLGLYCEROL KINASE"/>
    <property type="match status" value="1"/>
</dbReference>
<feature type="transmembrane region" description="Helical" evidence="19">
    <location>
        <begin position="22"/>
        <end position="43"/>
    </location>
</feature>
<dbReference type="InterPro" id="IPR036945">
    <property type="entry name" value="DAGK_sf"/>
</dbReference>
<evidence type="ECO:0000256" key="11">
    <source>
        <dbReference type="ARBA" id="ARBA00023098"/>
    </source>
</evidence>
<evidence type="ECO:0000256" key="16">
    <source>
        <dbReference type="PIRSR" id="PIRSR600829-2"/>
    </source>
</evidence>
<keyword evidence="18" id="KW-0479">Metal-binding</keyword>
<feature type="binding site" evidence="17">
    <location>
        <position position="70"/>
    </location>
    <ligand>
        <name>ATP</name>
        <dbReference type="ChEBI" id="CHEBI:30616"/>
    </ligand>
</feature>
<accession>A0A2H0UP66</accession>
<evidence type="ECO:0000256" key="18">
    <source>
        <dbReference type="PIRSR" id="PIRSR600829-4"/>
    </source>
</evidence>
<feature type="binding site" evidence="17">
    <location>
        <begin position="79"/>
        <end position="81"/>
    </location>
    <ligand>
        <name>ATP</name>
        <dbReference type="ChEBI" id="CHEBI:30616"/>
    </ligand>
</feature>
<comment type="cofactor">
    <cofactor evidence="18">
        <name>Mg(2+)</name>
        <dbReference type="ChEBI" id="CHEBI:18420"/>
    </cofactor>
    <text evidence="18">Mn(2+), Zn(2+), Cd(2+) and Co(2+) support activity to lesser extents.</text>
</comment>
<feature type="binding site" evidence="18">
    <location>
        <position position="21"/>
    </location>
    <ligand>
        <name>a divalent metal cation</name>
        <dbReference type="ChEBI" id="CHEBI:60240"/>
    </ligand>
</feature>
<evidence type="ECO:0000313" key="20">
    <source>
        <dbReference type="EMBL" id="PIR88212.1"/>
    </source>
</evidence>
<dbReference type="PANTHER" id="PTHR34299:SF1">
    <property type="entry name" value="DIACYLGLYCEROL KINASE"/>
    <property type="match status" value="1"/>
</dbReference>
<keyword evidence="8" id="KW-0418">Kinase</keyword>
<evidence type="ECO:0008006" key="22">
    <source>
        <dbReference type="Google" id="ProtNLM"/>
    </source>
</evidence>
<keyword evidence="12 19" id="KW-0472">Membrane</keyword>
<dbReference type="EMBL" id="PFBC01000007">
    <property type="protein sequence ID" value="PIR88212.1"/>
    <property type="molecule type" value="Genomic_DNA"/>
</dbReference>
<keyword evidence="11" id="KW-0443">Lipid metabolism</keyword>
<feature type="binding site" evidence="17">
    <location>
        <position position="21"/>
    </location>
    <ligand>
        <name>ATP</name>
        <dbReference type="ChEBI" id="CHEBI:30616"/>
    </ligand>
</feature>
<gene>
    <name evidence="20" type="ORF">COU10_00430</name>
</gene>
<feature type="binding site" evidence="17">
    <location>
        <begin position="88"/>
        <end position="89"/>
    </location>
    <ligand>
        <name>ATP</name>
        <dbReference type="ChEBI" id="CHEBI:30616"/>
    </ligand>
</feature>
<organism evidence="20 21">
    <name type="scientific">Candidatus Harrisonbacteria bacterium CG10_big_fil_rev_8_21_14_0_10_45_28</name>
    <dbReference type="NCBI Taxonomy" id="1974586"/>
    <lineage>
        <taxon>Bacteria</taxon>
        <taxon>Candidatus Harrisoniibacteriota</taxon>
    </lineage>
</organism>
<evidence type="ECO:0000256" key="9">
    <source>
        <dbReference type="ARBA" id="ARBA00022840"/>
    </source>
</evidence>
<keyword evidence="3" id="KW-1003">Cell membrane</keyword>
<dbReference type="InterPro" id="IPR033717">
    <property type="entry name" value="UDPK"/>
</dbReference>
<evidence type="ECO:0000256" key="17">
    <source>
        <dbReference type="PIRSR" id="PIRSR600829-3"/>
    </source>
</evidence>
<evidence type="ECO:0000256" key="19">
    <source>
        <dbReference type="SAM" id="Phobius"/>
    </source>
</evidence>
<evidence type="ECO:0000256" key="6">
    <source>
        <dbReference type="ARBA" id="ARBA00022692"/>
    </source>
</evidence>
<dbReference type="GO" id="GO:0005886">
    <property type="term" value="C:plasma membrane"/>
    <property type="evidence" value="ECO:0007669"/>
    <property type="project" value="UniProtKB-SubCell"/>
</dbReference>
<evidence type="ECO:0000256" key="8">
    <source>
        <dbReference type="ARBA" id="ARBA00022777"/>
    </source>
</evidence>
<reference evidence="21" key="1">
    <citation type="submission" date="2017-09" db="EMBL/GenBank/DDBJ databases">
        <title>Depth-based differentiation of microbial function through sediment-hosted aquifers and enrichment of novel symbionts in the deep terrestrial subsurface.</title>
        <authorList>
            <person name="Probst A.J."/>
            <person name="Ladd B."/>
            <person name="Jarett J.K."/>
            <person name="Geller-Mcgrath D.E."/>
            <person name="Sieber C.M.K."/>
            <person name="Emerson J.B."/>
            <person name="Anantharaman K."/>
            <person name="Thomas B.C."/>
            <person name="Malmstrom R."/>
            <person name="Stieglmeier M."/>
            <person name="Klingl A."/>
            <person name="Woyke T."/>
            <person name="Ryan C.M."/>
            <person name="Banfield J.F."/>
        </authorList>
    </citation>
    <scope>NUCLEOTIDE SEQUENCE [LARGE SCALE GENOMIC DNA]</scope>
</reference>
<feature type="binding site" evidence="16">
    <location>
        <position position="63"/>
    </location>
    <ligand>
        <name>substrate</name>
    </ligand>
</feature>
<dbReference type="GO" id="GO:0016301">
    <property type="term" value="F:kinase activity"/>
    <property type="evidence" value="ECO:0007669"/>
    <property type="project" value="UniProtKB-KW"/>
</dbReference>
<keyword evidence="7 17" id="KW-0547">Nucleotide-binding</keyword>
<dbReference type="InterPro" id="IPR000829">
    <property type="entry name" value="DAGK"/>
</dbReference>
<proteinExistence type="inferred from homology"/>
<evidence type="ECO:0000256" key="1">
    <source>
        <dbReference type="ARBA" id="ARBA00004651"/>
    </source>
</evidence>
<dbReference type="Proteomes" id="UP000230903">
    <property type="component" value="Unassembled WGS sequence"/>
</dbReference>
<comment type="caution">
    <text evidence="20">The sequence shown here is derived from an EMBL/GenBank/DDBJ whole genome shotgun (WGS) entry which is preliminary data.</text>
</comment>
<evidence type="ECO:0000256" key="7">
    <source>
        <dbReference type="ARBA" id="ARBA00022741"/>
    </source>
</evidence>
<keyword evidence="6 19" id="KW-0812">Transmembrane</keyword>
<dbReference type="GO" id="GO:0005524">
    <property type="term" value="F:ATP binding"/>
    <property type="evidence" value="ECO:0007669"/>
    <property type="project" value="UniProtKB-KW"/>
</dbReference>
<keyword evidence="14" id="KW-1208">Phospholipid metabolism</keyword>
<evidence type="ECO:0000256" key="5">
    <source>
        <dbReference type="ARBA" id="ARBA00022679"/>
    </source>
</evidence>
<evidence type="ECO:0000256" key="4">
    <source>
        <dbReference type="ARBA" id="ARBA00022516"/>
    </source>
</evidence>
<keyword evidence="4" id="KW-0444">Lipid biosynthesis</keyword>
<evidence type="ECO:0000256" key="12">
    <source>
        <dbReference type="ARBA" id="ARBA00023136"/>
    </source>
</evidence>
<keyword evidence="5" id="KW-0808">Transferase</keyword>
<feature type="active site" description="Proton acceptor" evidence="15">
    <location>
        <position position="63"/>
    </location>
</feature>
<keyword evidence="18" id="KW-0460">Magnesium</keyword>
<keyword evidence="13" id="KW-0594">Phospholipid biosynthesis</keyword>
<comment type="similarity">
    <text evidence="2">Belongs to the bacterial diacylglycerol kinase family.</text>
</comment>
<name>A0A2H0UP66_9BACT</name>
<evidence type="ECO:0000256" key="10">
    <source>
        <dbReference type="ARBA" id="ARBA00022989"/>
    </source>
</evidence>
<dbReference type="CDD" id="cd14265">
    <property type="entry name" value="UDPK_IM_like"/>
    <property type="match status" value="1"/>
</dbReference>
<evidence type="ECO:0000313" key="21">
    <source>
        <dbReference type="Proteomes" id="UP000230903"/>
    </source>
</evidence>
<keyword evidence="9 17" id="KW-0067">ATP-binding</keyword>
<sequence>MALMKKIGWALKGVKETFRTELNFKLEVFSGFFLAGFVYLAWPLSFAELAALLMAYTSALVLEMVNTSIEAALGRLHPEKHDLIGKAKDAAAGAVFLSVVLTFIIAGLILLNRFGVLVLR</sequence>
<dbReference type="AlphaFoldDB" id="A0A2H0UP66"/>
<comment type="subcellular location">
    <subcellularLocation>
        <location evidence="1">Cell membrane</location>
        <topology evidence="1">Multi-pass membrane protein</topology>
    </subcellularLocation>
</comment>
<evidence type="ECO:0000256" key="3">
    <source>
        <dbReference type="ARBA" id="ARBA00022475"/>
    </source>
</evidence>
<evidence type="ECO:0000256" key="14">
    <source>
        <dbReference type="ARBA" id="ARBA00023264"/>
    </source>
</evidence>
<dbReference type="Pfam" id="PF01219">
    <property type="entry name" value="DAGK_prokar"/>
    <property type="match status" value="1"/>
</dbReference>
<keyword evidence="10 19" id="KW-1133">Transmembrane helix</keyword>
<dbReference type="Gene3D" id="1.10.287.3610">
    <property type="match status" value="1"/>
</dbReference>
<evidence type="ECO:0000256" key="2">
    <source>
        <dbReference type="ARBA" id="ARBA00005967"/>
    </source>
</evidence>